<dbReference type="PIRSF" id="PIRSF000398">
    <property type="entry name" value="M_m6A_EcoRV"/>
    <property type="match status" value="1"/>
</dbReference>
<sequence length="323" mass="37594">MKKPYRNQMKIVIKATPKTLFETQKPPLTLRSPLFYVGDKYKLMPQLKPLFPAHIKRFIEPFVGGGSSFLNTPAKEYLLNDINPYLINLHQSLITQDFNNFLNSMLTKIQAYGLSCSFIGHLPPLPLRQDHKKTYFAKYNKNAYKRLRADFNAHKQDMRSLYLLLIYGFNHMLRFNSKGDFNLPVGNVDFNRNVVGALKAYFERTKTQKLLFSCLDFRDFLGKIAFQKGDFVYCDPPYLISGSEYNKLWSIEQEKNLYAILRALDAKGVAWGFSNLATHKRQENPLLLAFAKNYKIFEIQSNYISFKDNSIKKDSREVFITNV</sequence>
<dbReference type="GO" id="GO:0032259">
    <property type="term" value="P:methylation"/>
    <property type="evidence" value="ECO:0007669"/>
    <property type="project" value="UniProtKB-KW"/>
</dbReference>
<dbReference type="PANTHER" id="PTHR30481:SF3">
    <property type="entry name" value="DNA ADENINE METHYLASE"/>
    <property type="match status" value="1"/>
</dbReference>
<evidence type="ECO:0000256" key="1">
    <source>
        <dbReference type="ARBA" id="ARBA00006594"/>
    </source>
</evidence>
<evidence type="ECO:0000256" key="4">
    <source>
        <dbReference type="ARBA" id="ARBA00022679"/>
    </source>
</evidence>
<dbReference type="GO" id="GO:0009007">
    <property type="term" value="F:site-specific DNA-methyltransferase (adenine-specific) activity"/>
    <property type="evidence" value="ECO:0007669"/>
    <property type="project" value="UniProtKB-UniRule"/>
</dbReference>
<accession>E7G402</accession>
<dbReference type="PROSITE" id="PS00092">
    <property type="entry name" value="N6_MTASE"/>
    <property type="match status" value="1"/>
</dbReference>
<evidence type="ECO:0000256" key="6">
    <source>
        <dbReference type="ARBA" id="ARBA00047942"/>
    </source>
</evidence>
<dbReference type="InterPro" id="IPR002052">
    <property type="entry name" value="DNA_methylase_N6_adenine_CS"/>
</dbReference>
<dbReference type="GO" id="GO:0006298">
    <property type="term" value="P:mismatch repair"/>
    <property type="evidence" value="ECO:0007669"/>
    <property type="project" value="TreeGrafter"/>
</dbReference>
<dbReference type="InterPro" id="IPR012263">
    <property type="entry name" value="M_m6A_EcoRV"/>
</dbReference>
<dbReference type="PRINTS" id="PR00505">
    <property type="entry name" value="D12N6MTFRASE"/>
</dbReference>
<dbReference type="GO" id="GO:0009307">
    <property type="term" value="P:DNA restriction-modification system"/>
    <property type="evidence" value="ECO:0007669"/>
    <property type="project" value="InterPro"/>
</dbReference>
<dbReference type="NCBIfam" id="TIGR00571">
    <property type="entry name" value="dam"/>
    <property type="match status" value="1"/>
</dbReference>
<dbReference type="InterPro" id="IPR029063">
    <property type="entry name" value="SAM-dependent_MTases_sf"/>
</dbReference>
<evidence type="ECO:0000256" key="5">
    <source>
        <dbReference type="ARBA" id="ARBA00022691"/>
    </source>
</evidence>
<organism evidence="8 9">
    <name type="scientific">Helicobacter suis HS5</name>
    <dbReference type="NCBI Taxonomy" id="710394"/>
    <lineage>
        <taxon>Bacteria</taxon>
        <taxon>Pseudomonadati</taxon>
        <taxon>Campylobacterota</taxon>
        <taxon>Epsilonproteobacteria</taxon>
        <taxon>Campylobacterales</taxon>
        <taxon>Helicobacteraceae</taxon>
        <taxon>Helicobacter</taxon>
    </lineage>
</organism>
<comment type="catalytic activity">
    <reaction evidence="6 7">
        <text>a 2'-deoxyadenosine in DNA + S-adenosyl-L-methionine = an N(6)-methyl-2'-deoxyadenosine in DNA + S-adenosyl-L-homocysteine + H(+)</text>
        <dbReference type="Rhea" id="RHEA:15197"/>
        <dbReference type="Rhea" id="RHEA-COMP:12418"/>
        <dbReference type="Rhea" id="RHEA-COMP:12419"/>
        <dbReference type="ChEBI" id="CHEBI:15378"/>
        <dbReference type="ChEBI" id="CHEBI:57856"/>
        <dbReference type="ChEBI" id="CHEBI:59789"/>
        <dbReference type="ChEBI" id="CHEBI:90615"/>
        <dbReference type="ChEBI" id="CHEBI:90616"/>
        <dbReference type="EC" id="2.1.1.72"/>
    </reaction>
</comment>
<keyword evidence="5 7" id="KW-0949">S-adenosyl-L-methionine</keyword>
<evidence type="ECO:0000313" key="9">
    <source>
        <dbReference type="Proteomes" id="UP000054093"/>
    </source>
</evidence>
<dbReference type="Proteomes" id="UP000054093">
    <property type="component" value="Unassembled WGS sequence"/>
</dbReference>
<evidence type="ECO:0000256" key="7">
    <source>
        <dbReference type="RuleBase" id="RU361257"/>
    </source>
</evidence>
<keyword evidence="3 7" id="KW-0489">Methyltransferase</keyword>
<dbReference type="GO" id="GO:1904047">
    <property type="term" value="F:S-adenosyl-L-methionine binding"/>
    <property type="evidence" value="ECO:0007669"/>
    <property type="project" value="TreeGrafter"/>
</dbReference>
<dbReference type="EMBL" id="ADHO01000118">
    <property type="protein sequence ID" value="EFX41908.1"/>
    <property type="molecule type" value="Genomic_DNA"/>
</dbReference>
<dbReference type="GO" id="GO:0043565">
    <property type="term" value="F:sequence-specific DNA binding"/>
    <property type="evidence" value="ECO:0007669"/>
    <property type="project" value="TreeGrafter"/>
</dbReference>
<comment type="caution">
    <text evidence="8">The sequence shown here is derived from an EMBL/GenBank/DDBJ whole genome shotgun (WGS) entry which is preliminary data.</text>
</comment>
<reference evidence="8 9" key="1">
    <citation type="journal article" date="2011" name="Vet. Res.">
        <title>Genome sequence of Helicobacter suis supports its role in gastric pathology.</title>
        <authorList>
            <person name="Vermoote M."/>
            <person name="Vandekerckhove T.T."/>
            <person name="Flahou B."/>
            <person name="Pasmans F."/>
            <person name="Smet A."/>
            <person name="De Groote D."/>
            <person name="Van Criekinge W."/>
            <person name="Ducatelle R."/>
            <person name="Haesebrouck F."/>
        </authorList>
    </citation>
    <scope>NUCLEOTIDE SEQUENCE [LARGE SCALE GENOMIC DNA]</scope>
    <source>
        <strain evidence="8 9">HS5</strain>
    </source>
</reference>
<keyword evidence="4 7" id="KW-0808">Transferase</keyword>
<dbReference type="Pfam" id="PF02086">
    <property type="entry name" value="MethyltransfD12"/>
    <property type="match status" value="1"/>
</dbReference>
<dbReference type="EC" id="2.1.1.72" evidence="2 7"/>
<dbReference type="PANTHER" id="PTHR30481">
    <property type="entry name" value="DNA ADENINE METHYLASE"/>
    <property type="match status" value="1"/>
</dbReference>
<evidence type="ECO:0000256" key="2">
    <source>
        <dbReference type="ARBA" id="ARBA00011900"/>
    </source>
</evidence>
<proteinExistence type="inferred from homology"/>
<dbReference type="AlphaFoldDB" id="E7G402"/>
<dbReference type="SUPFAM" id="SSF53335">
    <property type="entry name" value="S-adenosyl-L-methionine-dependent methyltransferases"/>
    <property type="match status" value="1"/>
</dbReference>
<dbReference type="Gene3D" id="1.10.1020.10">
    <property type="entry name" value="Adenine-specific Methyltransferase, Domain 2"/>
    <property type="match status" value="1"/>
</dbReference>
<dbReference type="InterPro" id="IPR023095">
    <property type="entry name" value="Ade_MeTrfase_dom_2"/>
</dbReference>
<dbReference type="Gene3D" id="3.40.50.150">
    <property type="entry name" value="Vaccinia Virus protein VP39"/>
    <property type="match status" value="1"/>
</dbReference>
<dbReference type="InterPro" id="IPR012327">
    <property type="entry name" value="MeTrfase_D12"/>
</dbReference>
<evidence type="ECO:0000313" key="8">
    <source>
        <dbReference type="EMBL" id="EFX41908.1"/>
    </source>
</evidence>
<name>E7G402_9HELI</name>
<evidence type="ECO:0000256" key="3">
    <source>
        <dbReference type="ARBA" id="ARBA00022603"/>
    </source>
</evidence>
<gene>
    <name evidence="8" type="ORF">HSUHS5_0694</name>
</gene>
<comment type="similarity">
    <text evidence="1 7">Belongs to the N(4)/N(6)-methyltransferase family.</text>
</comment>
<protein>
    <recommendedName>
        <fullName evidence="2 7">Site-specific DNA-methyltransferase (adenine-specific)</fullName>
        <ecNumber evidence="2 7">2.1.1.72</ecNumber>
    </recommendedName>
</protein>